<dbReference type="EMBL" id="BGPR01006037">
    <property type="protein sequence ID" value="GBN15539.1"/>
    <property type="molecule type" value="Genomic_DNA"/>
</dbReference>
<comment type="caution">
    <text evidence="2">The sequence shown here is derived from an EMBL/GenBank/DDBJ whole genome shotgun (WGS) entry which is preliminary data.</text>
</comment>
<evidence type="ECO:0000313" key="2">
    <source>
        <dbReference type="EMBL" id="GBN15539.1"/>
    </source>
</evidence>
<evidence type="ECO:0000256" key="1">
    <source>
        <dbReference type="SAM" id="MobiDB-lite"/>
    </source>
</evidence>
<sequence>MNRPSGNLASDAGAEVPSPIRQSSCHMPFGAPNPSRWPNGPDVWLYRRQLPEKQYQRHPPSTGRPSLIDAAADLRGISHSATDTAWVTTVTTGQSKAMAGNGRGYSETFDVPRLIKWPEFLNFNPERWCRVQE</sequence>
<dbReference type="Proteomes" id="UP000499080">
    <property type="component" value="Unassembled WGS sequence"/>
</dbReference>
<keyword evidence="3" id="KW-1185">Reference proteome</keyword>
<protein>
    <submittedName>
        <fullName evidence="2">Uncharacterized protein</fullName>
    </submittedName>
</protein>
<gene>
    <name evidence="2" type="ORF">AVEN_106690_1</name>
</gene>
<feature type="region of interest" description="Disordered" evidence="1">
    <location>
        <begin position="1"/>
        <end position="43"/>
    </location>
</feature>
<name>A0A4Y2LM80_ARAVE</name>
<dbReference type="AlphaFoldDB" id="A0A4Y2LM80"/>
<proteinExistence type="predicted"/>
<organism evidence="2 3">
    <name type="scientific">Araneus ventricosus</name>
    <name type="common">Orbweaver spider</name>
    <name type="synonym">Epeira ventricosa</name>
    <dbReference type="NCBI Taxonomy" id="182803"/>
    <lineage>
        <taxon>Eukaryota</taxon>
        <taxon>Metazoa</taxon>
        <taxon>Ecdysozoa</taxon>
        <taxon>Arthropoda</taxon>
        <taxon>Chelicerata</taxon>
        <taxon>Arachnida</taxon>
        <taxon>Araneae</taxon>
        <taxon>Araneomorphae</taxon>
        <taxon>Entelegynae</taxon>
        <taxon>Araneoidea</taxon>
        <taxon>Araneidae</taxon>
        <taxon>Araneus</taxon>
    </lineage>
</organism>
<accession>A0A4Y2LM80</accession>
<evidence type="ECO:0000313" key="3">
    <source>
        <dbReference type="Proteomes" id="UP000499080"/>
    </source>
</evidence>
<reference evidence="2 3" key="1">
    <citation type="journal article" date="2019" name="Sci. Rep.">
        <title>Orb-weaving spider Araneus ventricosus genome elucidates the spidroin gene catalogue.</title>
        <authorList>
            <person name="Kono N."/>
            <person name="Nakamura H."/>
            <person name="Ohtoshi R."/>
            <person name="Moran D.A.P."/>
            <person name="Shinohara A."/>
            <person name="Yoshida Y."/>
            <person name="Fujiwara M."/>
            <person name="Mori M."/>
            <person name="Tomita M."/>
            <person name="Arakawa K."/>
        </authorList>
    </citation>
    <scope>NUCLEOTIDE SEQUENCE [LARGE SCALE GENOMIC DNA]</scope>
</reference>